<evidence type="ECO:0000256" key="1">
    <source>
        <dbReference type="SAM" id="MobiDB-lite"/>
    </source>
</evidence>
<dbReference type="InterPro" id="IPR016024">
    <property type="entry name" value="ARM-type_fold"/>
</dbReference>
<dbReference type="SUPFAM" id="SSF48371">
    <property type="entry name" value="ARM repeat"/>
    <property type="match status" value="1"/>
</dbReference>
<dbReference type="PANTHER" id="PTHR46087:SF1">
    <property type="entry name" value="ARM REPEAT SUPERFAMILY PROTEIN"/>
    <property type="match status" value="1"/>
</dbReference>
<comment type="caution">
    <text evidence="2">The sequence shown here is derived from an EMBL/GenBank/DDBJ whole genome shotgun (WGS) entry which is preliminary data.</text>
</comment>
<dbReference type="InterPro" id="IPR055296">
    <property type="entry name" value="SRL2-like"/>
</dbReference>
<sequence length="350" mass="38845">MDTKMTPVNGSKVDENGSPFPDIIENSSDFDPTMDTSKNPSYWSKVILHNIAGLAKEATTIRRVLEPVLKNFDAENHWSQENGIVFSVLMYLQLLMEETGEKSHVLLAILVKHLEHKNVAKQPHIQVNIVNVITQLAQNAKSLPSVATIGTITDLMKHLRRCLQNSAELSSSGGDNKYNTDLQLGLEKCISQLSNKVGEVGPILDAMAVVLENISSNSIVARSAISTAFPDALFHQLLLTMVHPDHETRVGAHDIFSAVLLPSLLSSSSDQNKRTPEAVRSDLSLSASKKLRSQSFAFQDKGKDHVEFIDERLKENGNQASDMAVRNPIMRQSHRHSYSFEHFLRDGKMV</sequence>
<gene>
    <name evidence="2" type="ORF">Goarm_015254</name>
</gene>
<reference evidence="2 3" key="1">
    <citation type="journal article" date="2019" name="Genome Biol. Evol.">
        <title>Insights into the evolution of the New World diploid cottons (Gossypium, subgenus Houzingenia) based on genome sequencing.</title>
        <authorList>
            <person name="Grover C.E."/>
            <person name="Arick M.A. 2nd"/>
            <person name="Thrash A."/>
            <person name="Conover J.L."/>
            <person name="Sanders W.S."/>
            <person name="Peterson D.G."/>
            <person name="Frelichowski J.E."/>
            <person name="Scheffler J.A."/>
            <person name="Scheffler B.E."/>
            <person name="Wendel J.F."/>
        </authorList>
    </citation>
    <scope>NUCLEOTIDE SEQUENCE [LARGE SCALE GENOMIC DNA]</scope>
    <source>
        <strain evidence="2">6</strain>
        <tissue evidence="2">Leaf</tissue>
    </source>
</reference>
<evidence type="ECO:0000313" key="2">
    <source>
        <dbReference type="EMBL" id="MBA0830744.1"/>
    </source>
</evidence>
<feature type="region of interest" description="Disordered" evidence="1">
    <location>
        <begin position="1"/>
        <end position="20"/>
    </location>
</feature>
<accession>A0A7J9JA51</accession>
<proteinExistence type="predicted"/>
<dbReference type="PANTHER" id="PTHR46087">
    <property type="entry name" value="PUTATIVE, EXPRESSED-RELATED"/>
    <property type="match status" value="1"/>
</dbReference>
<name>A0A7J9JA51_9ROSI</name>
<dbReference type="EMBL" id="JABFAE010000006">
    <property type="protein sequence ID" value="MBA0830744.1"/>
    <property type="molecule type" value="Genomic_DNA"/>
</dbReference>
<dbReference type="AlphaFoldDB" id="A0A7J9JA51"/>
<keyword evidence="3" id="KW-1185">Reference proteome</keyword>
<dbReference type="Proteomes" id="UP000593575">
    <property type="component" value="Unassembled WGS sequence"/>
</dbReference>
<evidence type="ECO:0000313" key="3">
    <source>
        <dbReference type="Proteomes" id="UP000593575"/>
    </source>
</evidence>
<protein>
    <submittedName>
        <fullName evidence="2">Uncharacterized protein</fullName>
    </submittedName>
</protein>
<organism evidence="2 3">
    <name type="scientific">Gossypium armourianum</name>
    <dbReference type="NCBI Taxonomy" id="34283"/>
    <lineage>
        <taxon>Eukaryota</taxon>
        <taxon>Viridiplantae</taxon>
        <taxon>Streptophyta</taxon>
        <taxon>Embryophyta</taxon>
        <taxon>Tracheophyta</taxon>
        <taxon>Spermatophyta</taxon>
        <taxon>Magnoliopsida</taxon>
        <taxon>eudicotyledons</taxon>
        <taxon>Gunneridae</taxon>
        <taxon>Pentapetalae</taxon>
        <taxon>rosids</taxon>
        <taxon>malvids</taxon>
        <taxon>Malvales</taxon>
        <taxon>Malvaceae</taxon>
        <taxon>Malvoideae</taxon>
        <taxon>Gossypium</taxon>
    </lineage>
</organism>